<dbReference type="EMBL" id="CP000934">
    <property type="protein sequence ID" value="ACE85508.1"/>
    <property type="molecule type" value="Genomic_DNA"/>
</dbReference>
<dbReference type="NCBIfam" id="TIGR02521">
    <property type="entry name" value="type_IV_pilW"/>
    <property type="match status" value="1"/>
</dbReference>
<dbReference type="Gene3D" id="1.25.40.10">
    <property type="entry name" value="Tetratricopeptide repeat domain"/>
    <property type="match status" value="1"/>
</dbReference>
<evidence type="ECO:0000313" key="4">
    <source>
        <dbReference type="EMBL" id="ACE85508.1"/>
    </source>
</evidence>
<evidence type="ECO:0000313" key="5">
    <source>
        <dbReference type="Proteomes" id="UP000001036"/>
    </source>
</evidence>
<dbReference type="KEGG" id="cja:CJA_1479"/>
<dbReference type="Pfam" id="PF13432">
    <property type="entry name" value="TPR_16"/>
    <property type="match status" value="1"/>
</dbReference>
<reference evidence="4 5" key="1">
    <citation type="journal article" date="2008" name="J. Bacteriol.">
        <title>Insights into plant cell wall degradation from the genome sequence of the soil bacterium Cellvibrio japonicus.</title>
        <authorList>
            <person name="Deboy R.T."/>
            <person name="Mongodin E.F."/>
            <person name="Fouts D.E."/>
            <person name="Tailford L.E."/>
            <person name="Khouri H."/>
            <person name="Emerson J.B."/>
            <person name="Mohamoud Y."/>
            <person name="Watkins K."/>
            <person name="Henrissat B."/>
            <person name="Gilbert H.J."/>
            <person name="Nelson K.E."/>
        </authorList>
    </citation>
    <scope>NUCLEOTIDE SEQUENCE [LARGE SCALE GENOMIC DNA]</scope>
    <source>
        <strain evidence="4 5">Ueda107</strain>
    </source>
</reference>
<keyword evidence="5" id="KW-1185">Reference proteome</keyword>
<dbReference type="STRING" id="498211.CJA_1479"/>
<sequence length="261" mass="29406">MTFIKLSTTVAKYVLALLMVSSLLACVSETVSTTKRQVDKQKALELHVKLAQGYVSKGNRESARLHLGKAFDINKRSPEATLVLAQLYELEGEPALAEETFKKAIRLKKDFTEAHNSYGISLFNAKRYEEALSQFERAAADLGYDGRAEALVNVGRTAVQLGKKQRAHAAFEHATVLNRDLPPAFIELADLNFQEQNYAEAKQNLDRFMALTSATPRALLIGIRLERIFGNKDKEASYLLMLKNKFPYSREYLEYKDTLAH</sequence>
<keyword evidence="3" id="KW-0732">Signal</keyword>
<dbReference type="InterPro" id="IPR019734">
    <property type="entry name" value="TPR_rpt"/>
</dbReference>
<feature type="chain" id="PRO_5002793741" evidence="3">
    <location>
        <begin position="26"/>
        <end position="261"/>
    </location>
</feature>
<dbReference type="eggNOG" id="COG3063">
    <property type="taxonomic scope" value="Bacteria"/>
</dbReference>
<dbReference type="Proteomes" id="UP000001036">
    <property type="component" value="Chromosome"/>
</dbReference>
<dbReference type="AlphaFoldDB" id="B3PDL9"/>
<keyword evidence="2" id="KW-0802">TPR repeat</keyword>
<dbReference type="RefSeq" id="WP_012487109.1">
    <property type="nucleotide sequence ID" value="NC_010995.1"/>
</dbReference>
<accession>B3PDL9</accession>
<dbReference type="InterPro" id="IPR013360">
    <property type="entry name" value="Pilus_4_PilW"/>
</dbReference>
<dbReference type="SUPFAM" id="SSF48452">
    <property type="entry name" value="TPR-like"/>
    <property type="match status" value="1"/>
</dbReference>
<feature type="signal peptide" evidence="3">
    <location>
        <begin position="1"/>
        <end position="25"/>
    </location>
</feature>
<evidence type="ECO:0000256" key="3">
    <source>
        <dbReference type="SAM" id="SignalP"/>
    </source>
</evidence>
<dbReference type="PANTHER" id="PTHR45586">
    <property type="entry name" value="TPR REPEAT-CONTAINING PROTEIN PA4667"/>
    <property type="match status" value="1"/>
</dbReference>
<protein>
    <submittedName>
        <fullName evidence="4">Type IV pilus biogenesis protein PilF</fullName>
    </submittedName>
</protein>
<dbReference type="InterPro" id="IPR011990">
    <property type="entry name" value="TPR-like_helical_dom_sf"/>
</dbReference>
<organism evidence="4 5">
    <name type="scientific">Cellvibrio japonicus (strain Ueda107)</name>
    <name type="common">Pseudomonas fluorescens subsp. cellulosa</name>
    <dbReference type="NCBI Taxonomy" id="498211"/>
    <lineage>
        <taxon>Bacteria</taxon>
        <taxon>Pseudomonadati</taxon>
        <taxon>Pseudomonadota</taxon>
        <taxon>Gammaproteobacteria</taxon>
        <taxon>Cellvibrionales</taxon>
        <taxon>Cellvibrionaceae</taxon>
        <taxon>Cellvibrio</taxon>
    </lineage>
</organism>
<dbReference type="HOGENOM" id="CLU_003728_7_1_6"/>
<evidence type="ECO:0000256" key="2">
    <source>
        <dbReference type="ARBA" id="ARBA00022803"/>
    </source>
</evidence>
<keyword evidence="1" id="KW-0677">Repeat</keyword>
<dbReference type="InterPro" id="IPR051012">
    <property type="entry name" value="CellSynth/LPSAsmb/PSIAsmb"/>
</dbReference>
<evidence type="ECO:0000256" key="1">
    <source>
        <dbReference type="ARBA" id="ARBA00022737"/>
    </source>
</evidence>
<dbReference type="PROSITE" id="PS51257">
    <property type="entry name" value="PROKAR_LIPOPROTEIN"/>
    <property type="match status" value="1"/>
</dbReference>
<proteinExistence type="predicted"/>
<name>B3PDL9_CELJU</name>
<dbReference type="SMART" id="SM00028">
    <property type="entry name" value="TPR"/>
    <property type="match status" value="5"/>
</dbReference>
<dbReference type="Pfam" id="PF13181">
    <property type="entry name" value="TPR_8"/>
    <property type="match status" value="1"/>
</dbReference>
<dbReference type="PANTHER" id="PTHR45586:SF1">
    <property type="entry name" value="LIPOPOLYSACCHARIDE ASSEMBLY PROTEIN B"/>
    <property type="match status" value="1"/>
</dbReference>
<gene>
    <name evidence="4" type="primary">pilF</name>
    <name evidence="4" type="ordered locus">CJA_1479</name>
</gene>
<dbReference type="OrthoDB" id="129043at2"/>